<proteinExistence type="inferred from homology"/>
<dbReference type="PANTHER" id="PTHR12374">
    <property type="entry name" value="TRANSCRIPTIONAL ADAPTOR 2 ADA2 -RELATED"/>
    <property type="match status" value="1"/>
</dbReference>
<evidence type="ECO:0000256" key="2">
    <source>
        <dbReference type="ARBA" id="ARBA00022478"/>
    </source>
</evidence>
<keyword evidence="15" id="KW-1185">Reference proteome</keyword>
<dbReference type="EMBL" id="JRES01000936">
    <property type="protein sequence ID" value="KNC27072.1"/>
    <property type="molecule type" value="Genomic_DNA"/>
</dbReference>
<dbReference type="InterPro" id="IPR017884">
    <property type="entry name" value="SANT_dom"/>
</dbReference>
<dbReference type="GO" id="GO:0000428">
    <property type="term" value="C:DNA-directed RNA polymerase complex"/>
    <property type="evidence" value="ECO:0007669"/>
    <property type="project" value="UniProtKB-KW"/>
</dbReference>
<dbReference type="PANTHER" id="PTHR12374:SF20">
    <property type="entry name" value="TRANSCRIPTIONAL ADAPTER 2-ALPHA"/>
    <property type="match status" value="1"/>
</dbReference>
<evidence type="ECO:0000313" key="15">
    <source>
        <dbReference type="Proteomes" id="UP000037069"/>
    </source>
</evidence>
<gene>
    <name evidence="14" type="ORF">FF38_10771</name>
</gene>
<dbReference type="GO" id="GO:0006357">
    <property type="term" value="P:regulation of transcription by RNA polymerase II"/>
    <property type="evidence" value="ECO:0007669"/>
    <property type="project" value="TreeGrafter"/>
</dbReference>
<evidence type="ECO:0000256" key="1">
    <source>
        <dbReference type="ARBA" id="ARBA00004123"/>
    </source>
</evidence>
<dbReference type="InterPro" id="IPR055141">
    <property type="entry name" value="TADA2A_B-like_dom"/>
</dbReference>
<dbReference type="GO" id="GO:0006338">
    <property type="term" value="P:chromatin remodeling"/>
    <property type="evidence" value="ECO:0007669"/>
    <property type="project" value="TreeGrafter"/>
</dbReference>
<feature type="domain" description="SWIRM" evidence="12">
    <location>
        <begin position="438"/>
        <end position="543"/>
    </location>
</feature>
<dbReference type="InterPro" id="IPR006590">
    <property type="entry name" value="RNA_pol_Rpb4/RPC9_core"/>
</dbReference>
<comment type="subcellular location">
    <subcellularLocation>
        <location evidence="1">Nucleus</location>
    </subcellularLocation>
</comment>
<reference evidence="14 15" key="1">
    <citation type="journal article" date="2015" name="Nat. Commun.">
        <title>Lucilia cuprina genome unlocks parasitic fly biology to underpin future interventions.</title>
        <authorList>
            <person name="Anstead C.A."/>
            <person name="Korhonen P.K."/>
            <person name="Young N.D."/>
            <person name="Hall R.S."/>
            <person name="Jex A.R."/>
            <person name="Murali S.C."/>
            <person name="Hughes D.S."/>
            <person name="Lee S.F."/>
            <person name="Perry T."/>
            <person name="Stroehlein A.J."/>
            <person name="Ansell B.R."/>
            <person name="Breugelmans B."/>
            <person name="Hofmann A."/>
            <person name="Qu J."/>
            <person name="Dugan S."/>
            <person name="Lee S.L."/>
            <person name="Chao H."/>
            <person name="Dinh H."/>
            <person name="Han Y."/>
            <person name="Doddapaneni H.V."/>
            <person name="Worley K.C."/>
            <person name="Muzny D.M."/>
            <person name="Ioannidis P."/>
            <person name="Waterhouse R.M."/>
            <person name="Zdobnov E.M."/>
            <person name="James P.J."/>
            <person name="Bagnall N.H."/>
            <person name="Kotze A.C."/>
            <person name="Gibbs R.A."/>
            <person name="Richards S."/>
            <person name="Batterham P."/>
            <person name="Gasser R.B."/>
        </authorList>
    </citation>
    <scope>NUCLEOTIDE SEQUENCE [LARGE SCALE GENOMIC DNA]</scope>
    <source>
        <strain evidence="14 15">LS</strain>
        <tissue evidence="14">Full body</tissue>
    </source>
</reference>
<dbReference type="InterPro" id="IPR041983">
    <property type="entry name" value="ADA2-like_ZZ"/>
</dbReference>
<feature type="domain" description="SANT" evidence="13">
    <location>
        <begin position="134"/>
        <end position="187"/>
    </location>
</feature>
<accession>A0A0L0C4B2</accession>
<dbReference type="Pfam" id="PF25299">
    <property type="entry name" value="ZZ_ADA2"/>
    <property type="match status" value="1"/>
</dbReference>
<evidence type="ECO:0000259" key="13">
    <source>
        <dbReference type="PROSITE" id="PS51293"/>
    </source>
</evidence>
<organism evidence="14 15">
    <name type="scientific">Lucilia cuprina</name>
    <name type="common">Green bottle fly</name>
    <name type="synonym">Australian sheep blowfly</name>
    <dbReference type="NCBI Taxonomy" id="7375"/>
    <lineage>
        <taxon>Eukaryota</taxon>
        <taxon>Metazoa</taxon>
        <taxon>Ecdysozoa</taxon>
        <taxon>Arthropoda</taxon>
        <taxon>Hexapoda</taxon>
        <taxon>Insecta</taxon>
        <taxon>Pterygota</taxon>
        <taxon>Neoptera</taxon>
        <taxon>Endopterygota</taxon>
        <taxon>Diptera</taxon>
        <taxon>Brachycera</taxon>
        <taxon>Muscomorpha</taxon>
        <taxon>Oestroidea</taxon>
        <taxon>Calliphoridae</taxon>
        <taxon>Luciliinae</taxon>
        <taxon>Lucilia</taxon>
    </lineage>
</organism>
<evidence type="ECO:0000256" key="8">
    <source>
        <dbReference type="ARBA" id="ARBA00025724"/>
    </source>
</evidence>
<dbReference type="PROSITE" id="PS50934">
    <property type="entry name" value="SWIRM"/>
    <property type="match status" value="1"/>
</dbReference>
<evidence type="ECO:0000256" key="10">
    <source>
        <dbReference type="ARBA" id="ARBA00073914"/>
    </source>
</evidence>
<dbReference type="GO" id="GO:0140672">
    <property type="term" value="C:ATAC complex"/>
    <property type="evidence" value="ECO:0007669"/>
    <property type="project" value="UniProtKB-ARBA"/>
</dbReference>
<evidence type="ECO:0000313" key="14">
    <source>
        <dbReference type="EMBL" id="KNC27072.1"/>
    </source>
</evidence>
<dbReference type="OrthoDB" id="2186918at2759"/>
<evidence type="ECO:0000256" key="5">
    <source>
        <dbReference type="ARBA" id="ARBA00022833"/>
    </source>
</evidence>
<dbReference type="FunFam" id="1.20.1250.40:FF:000001">
    <property type="entry name" value="DNA-directed RNA polymerase II subunit RPB4"/>
    <property type="match status" value="1"/>
</dbReference>
<dbReference type="CDD" id="cd02335">
    <property type="entry name" value="ZZ_ADA2"/>
    <property type="match status" value="1"/>
</dbReference>
<dbReference type="Gene3D" id="1.10.10.60">
    <property type="entry name" value="Homeodomain-like"/>
    <property type="match status" value="1"/>
</dbReference>
<evidence type="ECO:0000256" key="4">
    <source>
        <dbReference type="ARBA" id="ARBA00022771"/>
    </source>
</evidence>
<dbReference type="InterPro" id="IPR010997">
    <property type="entry name" value="HRDC-like_sf"/>
</dbReference>
<comment type="caution">
    <text evidence="14">The sequence shown here is derived from an EMBL/GenBank/DDBJ whole genome shotgun (WGS) entry which is preliminary data.</text>
</comment>
<dbReference type="Proteomes" id="UP000037069">
    <property type="component" value="Unassembled WGS sequence"/>
</dbReference>
<sequence length="627" mass="72765">MSFMNPVDMVEEDAADLQFPKARPVTKKKCKKKVIKALVTPDTKYLVASYNPQQFNHRLEQQIEHTTSAEDFKQLCCHDHQCAYCRLALQEPYVKCADCSAELCLQCFATGRETLIHYNNHAYIIIKDDIQIFPGPGKWTARDERILLNSLQTQGYGNWEAVAKALQYRFSVAECRQHYHDNYFGGIFERLLGLQHASQTYMPENMPYVVKMRSVDPPRHDDISSMQFKMMAGYRSARGDFDTPYDVTAESILTTVLESEDTVRNVPAIEGVVDVNTTACIEELKLALVRSYNHRLRERQRRYKIMRDHGLIMANRCLGWITKYADALRSEQNCKRFLAFMQLCEPIQFDLLMEGLKYFSDLQKTIFRLYELRQNGVRTMIGGSLYFKLKRKRLYEQREKVKNERLRAQYDWRKLLPNANTTLESLGGTYFIAPTTNALPRKKAAPMDVFGLPGFAKLSEDERKLCSVARIVPQAYLDYKNILVAENTKVGHLRLADARRLIKIDVNKTQFENAETLLISEVHMLLDHRKRQNESADEEQEFSEVFMKTYAYTDSFRKFKNKETIAAVRSLLMQKKLHKFELAALGNLCPEAPEEAKALIPSLEGRFEDEELRQILDDICTKRSLQY</sequence>
<dbReference type="CDD" id="cd00167">
    <property type="entry name" value="SANT"/>
    <property type="match status" value="1"/>
</dbReference>
<dbReference type="InterPro" id="IPR007526">
    <property type="entry name" value="SWIRM"/>
</dbReference>
<dbReference type="InterPro" id="IPR036388">
    <property type="entry name" value="WH-like_DNA-bd_sf"/>
</dbReference>
<keyword evidence="7" id="KW-0539">Nucleus</keyword>
<dbReference type="SUPFAM" id="SSF47819">
    <property type="entry name" value="HRDC-like"/>
    <property type="match status" value="1"/>
</dbReference>
<dbReference type="InterPro" id="IPR001005">
    <property type="entry name" value="SANT/Myb"/>
</dbReference>
<dbReference type="OMA" id="YNGNHRP"/>
<keyword evidence="2" id="KW-0240">DNA-directed RNA polymerase</keyword>
<dbReference type="InterPro" id="IPR038324">
    <property type="entry name" value="Rpb4/RPC9_sf"/>
</dbReference>
<dbReference type="Pfam" id="PF22941">
    <property type="entry name" value="TADA2A-like_3rd"/>
    <property type="match status" value="1"/>
</dbReference>
<evidence type="ECO:0000256" key="3">
    <source>
        <dbReference type="ARBA" id="ARBA00022723"/>
    </source>
</evidence>
<evidence type="ECO:0000259" key="12">
    <source>
        <dbReference type="PROSITE" id="PS50934"/>
    </source>
</evidence>
<dbReference type="InterPro" id="IPR009057">
    <property type="entry name" value="Homeodomain-like_sf"/>
</dbReference>
<dbReference type="STRING" id="7375.A0A0L0C4B2"/>
<dbReference type="Pfam" id="PF03874">
    <property type="entry name" value="RNA_pol_Rpb4"/>
    <property type="match status" value="1"/>
</dbReference>
<protein>
    <recommendedName>
        <fullName evidence="9">DNA-directed RNA polymerase II subunit RPB4</fullName>
    </recommendedName>
    <alternativeName>
        <fullName evidence="10">DNA-directed RNA polymerase II subunit rpb4</fullName>
    </alternativeName>
</protein>
<evidence type="ECO:0000256" key="9">
    <source>
        <dbReference type="ARBA" id="ARBA00072215"/>
    </source>
</evidence>
<evidence type="ECO:0000256" key="7">
    <source>
        <dbReference type="ARBA" id="ARBA00023242"/>
    </source>
</evidence>
<name>A0A0L0C4B2_LUCCU</name>
<dbReference type="AlphaFoldDB" id="A0A0L0C4B2"/>
<keyword evidence="6" id="KW-0804">Transcription</keyword>
<keyword evidence="5" id="KW-0862">Zinc</keyword>
<dbReference type="PROSITE" id="PS51293">
    <property type="entry name" value="SANT"/>
    <property type="match status" value="1"/>
</dbReference>
<dbReference type="SMART" id="SM00717">
    <property type="entry name" value="SANT"/>
    <property type="match status" value="1"/>
</dbReference>
<dbReference type="SUPFAM" id="SSF46689">
    <property type="entry name" value="Homeodomain-like"/>
    <property type="match status" value="2"/>
</dbReference>
<dbReference type="GO" id="GO:0006352">
    <property type="term" value="P:DNA-templated transcription initiation"/>
    <property type="evidence" value="ECO:0007669"/>
    <property type="project" value="InterPro"/>
</dbReference>
<dbReference type="FunFam" id="1.10.10.10:FF:000087">
    <property type="entry name" value="Transcriptional adapter 2"/>
    <property type="match status" value="1"/>
</dbReference>
<dbReference type="GO" id="GO:0008270">
    <property type="term" value="F:zinc ion binding"/>
    <property type="evidence" value="ECO:0007669"/>
    <property type="project" value="UniProtKB-KW"/>
</dbReference>
<keyword evidence="3" id="KW-0479">Metal-binding</keyword>
<dbReference type="GO" id="GO:0003713">
    <property type="term" value="F:transcription coactivator activity"/>
    <property type="evidence" value="ECO:0007669"/>
    <property type="project" value="TreeGrafter"/>
</dbReference>
<evidence type="ECO:0000259" key="11">
    <source>
        <dbReference type="PROSITE" id="PS50090"/>
    </source>
</evidence>
<dbReference type="GO" id="GO:0000166">
    <property type="term" value="F:nucleotide binding"/>
    <property type="evidence" value="ECO:0007669"/>
    <property type="project" value="InterPro"/>
</dbReference>
<dbReference type="SUPFAM" id="SSF57850">
    <property type="entry name" value="RING/U-box"/>
    <property type="match status" value="1"/>
</dbReference>
<dbReference type="InterPro" id="IPR005574">
    <property type="entry name" value="Rpb4/RPC9"/>
</dbReference>
<dbReference type="Pfam" id="PF00249">
    <property type="entry name" value="Myb_DNA-binding"/>
    <property type="match status" value="1"/>
</dbReference>
<dbReference type="PROSITE" id="PS50090">
    <property type="entry name" value="MYB_LIKE"/>
    <property type="match status" value="1"/>
</dbReference>
<dbReference type="SMART" id="SM00657">
    <property type="entry name" value="RPOL4c"/>
    <property type="match status" value="1"/>
</dbReference>
<dbReference type="Gene3D" id="1.20.1250.40">
    <property type="match status" value="1"/>
</dbReference>
<keyword evidence="4" id="KW-0863">Zinc-finger</keyword>
<dbReference type="Gene3D" id="1.10.10.10">
    <property type="entry name" value="Winged helix-like DNA-binding domain superfamily/Winged helix DNA-binding domain"/>
    <property type="match status" value="1"/>
</dbReference>
<evidence type="ECO:0000256" key="6">
    <source>
        <dbReference type="ARBA" id="ARBA00023163"/>
    </source>
</evidence>
<dbReference type="InterPro" id="IPR000433">
    <property type="entry name" value="Znf_ZZ"/>
</dbReference>
<dbReference type="GO" id="GO:0003682">
    <property type="term" value="F:chromatin binding"/>
    <property type="evidence" value="ECO:0007669"/>
    <property type="project" value="TreeGrafter"/>
</dbReference>
<dbReference type="GO" id="GO:0005654">
    <property type="term" value="C:nucleoplasm"/>
    <property type="evidence" value="ECO:0007669"/>
    <property type="project" value="UniProtKB-ARBA"/>
</dbReference>
<comment type="similarity">
    <text evidence="8">Belongs to the eukaryotic RPB4 RNA polymerase subunit family.</text>
</comment>
<feature type="domain" description="Myb-like" evidence="11">
    <location>
        <begin position="137"/>
        <end position="183"/>
    </location>
</feature>